<dbReference type="Pfam" id="PF08401">
    <property type="entry name" value="ArdcN"/>
    <property type="match status" value="1"/>
</dbReference>
<dbReference type="Pfam" id="PF18818">
    <property type="entry name" value="MPTase-PolyVal"/>
    <property type="match status" value="1"/>
</dbReference>
<dbReference type="AlphaFoldDB" id="I0ILE2"/>
<gene>
    <name evidence="3" type="ordered locus">LFE_0369</name>
</gene>
<dbReference type="PATRIC" id="fig|1162668.3.peg.432"/>
<evidence type="ECO:0000259" key="2">
    <source>
        <dbReference type="Pfam" id="PF18818"/>
    </source>
</evidence>
<feature type="domain" description="N-terminal" evidence="1">
    <location>
        <begin position="5"/>
        <end position="124"/>
    </location>
</feature>
<name>I0ILE2_LEPFC</name>
<evidence type="ECO:0008006" key="5">
    <source>
        <dbReference type="Google" id="ProtNLM"/>
    </source>
</evidence>
<dbReference type="Proteomes" id="UP000007382">
    <property type="component" value="Chromosome"/>
</dbReference>
<reference evidence="4" key="2">
    <citation type="submission" date="2012-03" db="EMBL/GenBank/DDBJ databases">
        <title>The complete genome sequence of the pioneer microbe on fresh volcanic deposit, Leptospirillum ferrooxidans strain C2-3.</title>
        <authorList>
            <person name="Fujimura R."/>
            <person name="Sato Y."/>
            <person name="Nishizawa T."/>
            <person name="Nanba K."/>
            <person name="Oshima K."/>
            <person name="Hattori M."/>
            <person name="Kamijo T."/>
            <person name="Ohta H."/>
        </authorList>
    </citation>
    <scope>NUCLEOTIDE SEQUENCE [LARGE SCALE GENOMIC DNA]</scope>
    <source>
        <strain evidence="4">C2-3</strain>
    </source>
</reference>
<dbReference type="KEGG" id="lfc:LFE_0369"/>
<feature type="domain" description="Polyvalent protein metallopeptidase" evidence="2">
    <location>
        <begin position="155"/>
        <end position="276"/>
    </location>
</feature>
<dbReference type="PIRSF" id="PIRSF037112">
    <property type="entry name" value="Antirestriction_ArdC"/>
    <property type="match status" value="1"/>
</dbReference>
<dbReference type="eggNOG" id="COG4227">
    <property type="taxonomic scope" value="Bacteria"/>
</dbReference>
<evidence type="ECO:0000313" key="4">
    <source>
        <dbReference type="Proteomes" id="UP000007382"/>
    </source>
</evidence>
<dbReference type="RefSeq" id="WP_014448584.1">
    <property type="nucleotide sequence ID" value="NC_017094.1"/>
</dbReference>
<evidence type="ECO:0000259" key="1">
    <source>
        <dbReference type="Pfam" id="PF08401"/>
    </source>
</evidence>
<protein>
    <recommendedName>
        <fullName evidence="5">Antirestriction protein</fullName>
    </recommendedName>
</protein>
<dbReference type="GO" id="GO:0003697">
    <property type="term" value="F:single-stranded DNA binding"/>
    <property type="evidence" value="ECO:0007669"/>
    <property type="project" value="InterPro"/>
</dbReference>
<keyword evidence="4" id="KW-1185">Reference proteome</keyword>
<evidence type="ECO:0000313" key="3">
    <source>
        <dbReference type="EMBL" id="BAM06091.1"/>
    </source>
</evidence>
<dbReference type="OrthoDB" id="9792687at2"/>
<dbReference type="InterPro" id="IPR017113">
    <property type="entry name" value="Antirestriction_ArdC"/>
</dbReference>
<dbReference type="InterPro" id="IPR041459">
    <property type="entry name" value="MPTase-PolyVal"/>
</dbReference>
<dbReference type="EMBL" id="AP012342">
    <property type="protein sequence ID" value="BAM06091.1"/>
    <property type="molecule type" value="Genomic_DNA"/>
</dbReference>
<dbReference type="HOGENOM" id="CLU_041111_0_2_0"/>
<dbReference type="STRING" id="1162668.LFE_0369"/>
<dbReference type="InterPro" id="IPR013610">
    <property type="entry name" value="ArdC_N"/>
</dbReference>
<organism evidence="3 4">
    <name type="scientific">Leptospirillum ferrooxidans (strain C2-3)</name>
    <dbReference type="NCBI Taxonomy" id="1162668"/>
    <lineage>
        <taxon>Bacteria</taxon>
        <taxon>Pseudomonadati</taxon>
        <taxon>Nitrospirota</taxon>
        <taxon>Nitrospiria</taxon>
        <taxon>Nitrospirales</taxon>
        <taxon>Nitrospiraceae</taxon>
        <taxon>Leptospirillum</taxon>
    </lineage>
</organism>
<proteinExistence type="predicted"/>
<sequence>MNTQEFYAQITEKMIHALESGTAPWTRPWKVTGDGVPVNALTGKPYRGVNALNLSWHALSMGVPDMRYATFKQAVEAGWKIRGGSKGIPILKLVPVEKKEKEGREEEPPGNSGDLLIPKVYFVFGAPDLEGIPALEEKPKPADWSGKAEEIRSRLSTALNVPVNHGGGRAFYSRTDDRIQMPGEGNFEGEKAYLGTLLHEFAHATGHEKRLNRSFGVYGDPDYAFEELVAEMTSLFVAMSTGISPAEAHFKNHAAYVRSWIEALEKDKKALVRASKLAQTACDLLVNTMQ</sequence>
<accession>I0ILE2</accession>
<reference evidence="3 4" key="1">
    <citation type="journal article" date="2012" name="J. Bacteriol.">
        <title>Complete Genome Sequence of Leptospirillum ferrooxidans Strain C2-3, Isolated from a Fresh Volcanic Ash Deposit on the Island of Miyake, Japan.</title>
        <authorList>
            <person name="Fujimura R."/>
            <person name="Sato Y."/>
            <person name="Nishizawa T."/>
            <person name="Oshima K."/>
            <person name="Kim S.-W."/>
            <person name="Hattori M."/>
            <person name="Kamijo T."/>
            <person name="Ohta H."/>
        </authorList>
    </citation>
    <scope>NUCLEOTIDE SEQUENCE [LARGE SCALE GENOMIC DNA]</scope>
    <source>
        <strain evidence="3 4">C2-3</strain>
    </source>
</reference>